<keyword evidence="2" id="KW-0964">Secreted</keyword>
<proteinExistence type="predicted"/>
<keyword evidence="6" id="KW-1133">Transmembrane helix</keyword>
<keyword evidence="6" id="KW-0472">Membrane</keyword>
<evidence type="ECO:0000313" key="7">
    <source>
        <dbReference type="EMBL" id="NYS97436.1"/>
    </source>
</evidence>
<comment type="caution">
    <text evidence="7">The sequence shown here is derived from an EMBL/GenBank/DDBJ whole genome shotgun (WGS) entry which is preliminary data.</text>
</comment>
<dbReference type="GO" id="GO:0005576">
    <property type="term" value="C:extracellular region"/>
    <property type="evidence" value="ECO:0007669"/>
    <property type="project" value="UniProtKB-SubCell"/>
</dbReference>
<gene>
    <name evidence="7" type="ORF">HZY94_09795</name>
</gene>
<keyword evidence="4" id="KW-0044">Antibiotic</keyword>
<dbReference type="Proteomes" id="UP000589521">
    <property type="component" value="Unassembled WGS sequence"/>
</dbReference>
<keyword evidence="5" id="KW-0078">Bacteriocin</keyword>
<evidence type="ECO:0000256" key="5">
    <source>
        <dbReference type="ARBA" id="ARBA00023048"/>
    </source>
</evidence>
<dbReference type="InterPro" id="IPR009086">
    <property type="entry name" value="Bacteriocin_AS48"/>
</dbReference>
<dbReference type="Gene3D" id="1.20.225.10">
    <property type="entry name" value="Bacteriocin AS-48"/>
    <property type="match status" value="1"/>
</dbReference>
<evidence type="ECO:0000313" key="8">
    <source>
        <dbReference type="Proteomes" id="UP000589521"/>
    </source>
</evidence>
<keyword evidence="6" id="KW-0812">Transmembrane</keyword>
<name>A0A7Z0M804_9STRE</name>
<evidence type="ECO:0000256" key="3">
    <source>
        <dbReference type="ARBA" id="ARBA00022529"/>
    </source>
</evidence>
<protein>
    <submittedName>
        <fullName evidence="7">Circular bacteriocin, circularin A/uberolysin family</fullName>
    </submittedName>
</protein>
<sequence length="88" mass="8924">MKSMVFIVLPLFGFLNLHVFSIVNLTTTLGINTYAAKRVIDIVSTAGTVYAVVGIVAAVVGGGGIGVAILASAKALAQKYGKAAAAAW</sequence>
<dbReference type="InterPro" id="IPR020038">
    <property type="entry name" value="Circ_bacteriocin"/>
</dbReference>
<dbReference type="Pfam" id="PF09221">
    <property type="entry name" value="Bacteriocin_IId"/>
    <property type="match status" value="1"/>
</dbReference>
<reference evidence="7 8" key="1">
    <citation type="submission" date="2020-07" db="EMBL/GenBank/DDBJ databases">
        <title>MOT database genomes.</title>
        <authorList>
            <person name="Joseph S."/>
            <person name="Aduse-Opoku J."/>
            <person name="Hashim A."/>
            <person name="Wade W."/>
            <person name="Curtis M."/>
        </authorList>
    </citation>
    <scope>NUCLEOTIDE SEQUENCE [LARGE SCALE GENOMIC DNA]</scope>
    <source>
        <strain evidence="7 8">STR</strain>
    </source>
</reference>
<dbReference type="GO" id="GO:0042742">
    <property type="term" value="P:defense response to bacterium"/>
    <property type="evidence" value="ECO:0007669"/>
    <property type="project" value="UniProtKB-KW"/>
</dbReference>
<dbReference type="AlphaFoldDB" id="A0A7Z0M804"/>
<comment type="subcellular location">
    <subcellularLocation>
        <location evidence="1">Secreted</location>
    </subcellularLocation>
</comment>
<evidence type="ECO:0000256" key="1">
    <source>
        <dbReference type="ARBA" id="ARBA00004613"/>
    </source>
</evidence>
<evidence type="ECO:0000256" key="2">
    <source>
        <dbReference type="ARBA" id="ARBA00022525"/>
    </source>
</evidence>
<dbReference type="EMBL" id="JACBXX010000231">
    <property type="protein sequence ID" value="NYS97436.1"/>
    <property type="molecule type" value="Genomic_DNA"/>
</dbReference>
<accession>A0A7Z0M804</accession>
<keyword evidence="3" id="KW-0929">Antimicrobial</keyword>
<dbReference type="NCBIfam" id="TIGR03651">
    <property type="entry name" value="circ_ocin_uber"/>
    <property type="match status" value="1"/>
</dbReference>
<organism evidence="7 8">
    <name type="scientific">Streptococcus danieliae</name>
    <dbReference type="NCBI Taxonomy" id="747656"/>
    <lineage>
        <taxon>Bacteria</taxon>
        <taxon>Bacillati</taxon>
        <taxon>Bacillota</taxon>
        <taxon>Bacilli</taxon>
        <taxon>Lactobacillales</taxon>
        <taxon>Streptococcaceae</taxon>
        <taxon>Streptococcus</taxon>
    </lineage>
</organism>
<evidence type="ECO:0000256" key="6">
    <source>
        <dbReference type="SAM" id="Phobius"/>
    </source>
</evidence>
<dbReference type="GO" id="GO:0031640">
    <property type="term" value="P:killing of cells of another organism"/>
    <property type="evidence" value="ECO:0007669"/>
    <property type="project" value="UniProtKB-KW"/>
</dbReference>
<evidence type="ECO:0000256" key="4">
    <source>
        <dbReference type="ARBA" id="ARBA00023022"/>
    </source>
</evidence>
<feature type="transmembrane region" description="Helical" evidence="6">
    <location>
        <begin position="49"/>
        <end position="73"/>
    </location>
</feature>